<dbReference type="EMBL" id="FXTH01000006">
    <property type="protein sequence ID" value="SMO58470.1"/>
    <property type="molecule type" value="Genomic_DNA"/>
</dbReference>
<name>A0A521CIF3_9BACT</name>
<reference evidence="1 2" key="1">
    <citation type="submission" date="2017-05" db="EMBL/GenBank/DDBJ databases">
        <authorList>
            <person name="Varghese N."/>
            <person name="Submissions S."/>
        </authorList>
    </citation>
    <scope>NUCLEOTIDE SEQUENCE [LARGE SCALE GENOMIC DNA]</scope>
    <source>
        <strain evidence="1 2">DSM 21194</strain>
    </source>
</reference>
<keyword evidence="2" id="KW-1185">Reference proteome</keyword>
<sequence length="52" mass="5562">MILCRSFVFPLLVKTVSDFNQAPAANAGSRAVGTIATYTVKVAAFENKKPNC</sequence>
<accession>A0A521CIF3</accession>
<protein>
    <submittedName>
        <fullName evidence="1">Uncharacterized protein</fullName>
    </submittedName>
</protein>
<dbReference type="Proteomes" id="UP000317593">
    <property type="component" value="Unassembled WGS sequence"/>
</dbReference>
<evidence type="ECO:0000313" key="2">
    <source>
        <dbReference type="Proteomes" id="UP000317593"/>
    </source>
</evidence>
<organism evidence="1 2">
    <name type="scientific">Fodinibius sediminis</name>
    <dbReference type="NCBI Taxonomy" id="1214077"/>
    <lineage>
        <taxon>Bacteria</taxon>
        <taxon>Pseudomonadati</taxon>
        <taxon>Balneolota</taxon>
        <taxon>Balneolia</taxon>
        <taxon>Balneolales</taxon>
        <taxon>Balneolaceae</taxon>
        <taxon>Fodinibius</taxon>
    </lineage>
</organism>
<gene>
    <name evidence="1" type="ORF">SAMN06265218_10653</name>
</gene>
<proteinExistence type="predicted"/>
<evidence type="ECO:0000313" key="1">
    <source>
        <dbReference type="EMBL" id="SMO58470.1"/>
    </source>
</evidence>
<dbReference type="AlphaFoldDB" id="A0A521CIF3"/>